<accession>A0A5B9PJA5</accession>
<dbReference type="SUPFAM" id="SSF51658">
    <property type="entry name" value="Xylose isomerase-like"/>
    <property type="match status" value="1"/>
</dbReference>
<dbReference type="AlphaFoldDB" id="A0A5B9PJA5"/>
<dbReference type="RefSeq" id="WP_075083682.1">
    <property type="nucleotide sequence ID" value="NZ_CP042912.1"/>
</dbReference>
<dbReference type="Pfam" id="PF01261">
    <property type="entry name" value="AP_endonuc_2"/>
    <property type="match status" value="1"/>
</dbReference>
<gene>
    <name evidence="3" type="ORF">MFFC18_46840</name>
</gene>
<feature type="region of interest" description="Disordered" evidence="1">
    <location>
        <begin position="280"/>
        <end position="339"/>
    </location>
</feature>
<proteinExistence type="predicted"/>
<dbReference type="EMBL" id="CP042912">
    <property type="protein sequence ID" value="QEG24762.1"/>
    <property type="molecule type" value="Genomic_DNA"/>
</dbReference>
<feature type="compositionally biased region" description="Basic and acidic residues" evidence="1">
    <location>
        <begin position="309"/>
        <end position="339"/>
    </location>
</feature>
<evidence type="ECO:0000313" key="3">
    <source>
        <dbReference type="EMBL" id="QEG24762.1"/>
    </source>
</evidence>
<dbReference type="PANTHER" id="PTHR12110">
    <property type="entry name" value="HYDROXYPYRUVATE ISOMERASE"/>
    <property type="match status" value="1"/>
</dbReference>
<protein>
    <submittedName>
        <fullName evidence="3">Xylose isomerase-like TIM barrel</fullName>
    </submittedName>
</protein>
<dbReference type="Gene3D" id="3.20.20.150">
    <property type="entry name" value="Divalent-metal-dependent TIM barrel enzymes"/>
    <property type="match status" value="1"/>
</dbReference>
<dbReference type="OrthoDB" id="9782626at2"/>
<sequence length="339" mass="36214">MYKVLNSKGLGVGGRQNELIELALTHGFKGVEIDMNDLVGRHDALGKEFACQFLQSAKMDIGSFDLPINFGGTDAEFVASCEKLETIMDLAATLNAKRCRVRIEPNSEATPFQENFERHRERIEDIGAKFEEHGIRLGLYLQASSAVEADGNYKFIQTAEEILTLVKAIGHANVGLSLDTWEWVVGGGAMDQISDMDLAILTEVILSDVGADATPGSYTAADRVLPCTGGDPFSLKLCQFLKEKGYDGALSMGTEAHMYAGAPNRHDVAGKLSTMLDKLADGEDPTYVEEPEVEEGEEGEGAEGADGADGEKAAEETKDGAAKDAAADGSKEEATPAKA</sequence>
<evidence type="ECO:0000313" key="4">
    <source>
        <dbReference type="Proteomes" id="UP000322214"/>
    </source>
</evidence>
<feature type="compositionally biased region" description="Acidic residues" evidence="1">
    <location>
        <begin position="282"/>
        <end position="308"/>
    </location>
</feature>
<dbReference type="InterPro" id="IPR013022">
    <property type="entry name" value="Xyl_isomerase-like_TIM-brl"/>
</dbReference>
<dbReference type="Proteomes" id="UP000322214">
    <property type="component" value="Chromosome"/>
</dbReference>
<organism evidence="3 4">
    <name type="scientific">Mariniblastus fucicola</name>
    <dbReference type="NCBI Taxonomy" id="980251"/>
    <lineage>
        <taxon>Bacteria</taxon>
        <taxon>Pseudomonadati</taxon>
        <taxon>Planctomycetota</taxon>
        <taxon>Planctomycetia</taxon>
        <taxon>Pirellulales</taxon>
        <taxon>Pirellulaceae</taxon>
        <taxon>Mariniblastus</taxon>
    </lineage>
</organism>
<dbReference type="InterPro" id="IPR050312">
    <property type="entry name" value="IolE/XylAMocC-like"/>
</dbReference>
<dbReference type="STRING" id="980251.GCA_001642875_00885"/>
<name>A0A5B9PJA5_9BACT</name>
<feature type="domain" description="Xylose isomerase-like TIM barrel" evidence="2">
    <location>
        <begin position="21"/>
        <end position="268"/>
    </location>
</feature>
<dbReference type="PANTHER" id="PTHR12110:SF52">
    <property type="entry name" value="XYLOSE ISOMERASE"/>
    <property type="match status" value="1"/>
</dbReference>
<reference evidence="3 4" key="1">
    <citation type="submission" date="2019-08" db="EMBL/GenBank/DDBJ databases">
        <title>Deep-cultivation of Planctomycetes and their phenomic and genomic characterization uncovers novel biology.</title>
        <authorList>
            <person name="Wiegand S."/>
            <person name="Jogler M."/>
            <person name="Boedeker C."/>
            <person name="Pinto D."/>
            <person name="Vollmers J."/>
            <person name="Rivas-Marin E."/>
            <person name="Kohn T."/>
            <person name="Peeters S.H."/>
            <person name="Heuer A."/>
            <person name="Rast P."/>
            <person name="Oberbeckmann S."/>
            <person name="Bunk B."/>
            <person name="Jeske O."/>
            <person name="Meyerdierks A."/>
            <person name="Storesund J.E."/>
            <person name="Kallscheuer N."/>
            <person name="Luecker S."/>
            <person name="Lage O.M."/>
            <person name="Pohl T."/>
            <person name="Merkel B.J."/>
            <person name="Hornburger P."/>
            <person name="Mueller R.-W."/>
            <person name="Bruemmer F."/>
            <person name="Labrenz M."/>
            <person name="Spormann A.M."/>
            <person name="Op den Camp H."/>
            <person name="Overmann J."/>
            <person name="Amann R."/>
            <person name="Jetten M.S.M."/>
            <person name="Mascher T."/>
            <person name="Medema M.H."/>
            <person name="Devos D.P."/>
            <person name="Kaster A.-K."/>
            <person name="Ovreas L."/>
            <person name="Rohde M."/>
            <person name="Galperin M.Y."/>
            <person name="Jogler C."/>
        </authorList>
    </citation>
    <scope>NUCLEOTIDE SEQUENCE [LARGE SCALE GENOMIC DNA]</scope>
    <source>
        <strain evidence="3 4">FC18</strain>
    </source>
</reference>
<dbReference type="InterPro" id="IPR036237">
    <property type="entry name" value="Xyl_isomerase-like_sf"/>
</dbReference>
<dbReference type="GO" id="GO:0016853">
    <property type="term" value="F:isomerase activity"/>
    <property type="evidence" value="ECO:0007669"/>
    <property type="project" value="UniProtKB-KW"/>
</dbReference>
<keyword evidence="3" id="KW-0413">Isomerase</keyword>
<evidence type="ECO:0000259" key="2">
    <source>
        <dbReference type="Pfam" id="PF01261"/>
    </source>
</evidence>
<keyword evidence="4" id="KW-1185">Reference proteome</keyword>
<evidence type="ECO:0000256" key="1">
    <source>
        <dbReference type="SAM" id="MobiDB-lite"/>
    </source>
</evidence>
<dbReference type="KEGG" id="mff:MFFC18_46840"/>